<name>A0A165SNQ0_9APHY</name>
<sequence>MAARTQSSGLPTSSAVTYSSPCTVFTASLLVAQGPALRGRRGASSLWHQWQRSNGACLQVLHDEARASIAEHSCSFVASDSAGRTWLIAPHCSSCGLKARYR</sequence>
<proteinExistence type="predicted"/>
<accession>A0A165SNQ0</accession>
<evidence type="ECO:0000313" key="2">
    <source>
        <dbReference type="Proteomes" id="UP000076727"/>
    </source>
</evidence>
<gene>
    <name evidence="1" type="ORF">DAEQUDRAFT_26597</name>
</gene>
<reference evidence="1 2" key="1">
    <citation type="journal article" date="2016" name="Mol. Biol. Evol.">
        <title>Comparative Genomics of Early-Diverging Mushroom-Forming Fungi Provides Insights into the Origins of Lignocellulose Decay Capabilities.</title>
        <authorList>
            <person name="Nagy L.G."/>
            <person name="Riley R."/>
            <person name="Tritt A."/>
            <person name="Adam C."/>
            <person name="Daum C."/>
            <person name="Floudas D."/>
            <person name="Sun H."/>
            <person name="Yadav J.S."/>
            <person name="Pangilinan J."/>
            <person name="Larsson K.H."/>
            <person name="Matsuura K."/>
            <person name="Barry K."/>
            <person name="Labutti K."/>
            <person name="Kuo R."/>
            <person name="Ohm R.A."/>
            <person name="Bhattacharya S.S."/>
            <person name="Shirouzu T."/>
            <person name="Yoshinaga Y."/>
            <person name="Martin F.M."/>
            <person name="Grigoriev I.V."/>
            <person name="Hibbett D.S."/>
        </authorList>
    </citation>
    <scope>NUCLEOTIDE SEQUENCE [LARGE SCALE GENOMIC DNA]</scope>
    <source>
        <strain evidence="1 2">L-15889</strain>
    </source>
</reference>
<dbReference type="EMBL" id="KV429041">
    <property type="protein sequence ID" value="KZT72267.1"/>
    <property type="molecule type" value="Genomic_DNA"/>
</dbReference>
<keyword evidence="2" id="KW-1185">Reference proteome</keyword>
<organism evidence="1 2">
    <name type="scientific">Daedalea quercina L-15889</name>
    <dbReference type="NCBI Taxonomy" id="1314783"/>
    <lineage>
        <taxon>Eukaryota</taxon>
        <taxon>Fungi</taxon>
        <taxon>Dikarya</taxon>
        <taxon>Basidiomycota</taxon>
        <taxon>Agaricomycotina</taxon>
        <taxon>Agaricomycetes</taxon>
        <taxon>Polyporales</taxon>
        <taxon>Fomitopsis</taxon>
    </lineage>
</organism>
<evidence type="ECO:0000313" key="1">
    <source>
        <dbReference type="EMBL" id="KZT72267.1"/>
    </source>
</evidence>
<dbReference type="Proteomes" id="UP000076727">
    <property type="component" value="Unassembled WGS sequence"/>
</dbReference>
<protein>
    <submittedName>
        <fullName evidence="1">Uncharacterized protein</fullName>
    </submittedName>
</protein>
<dbReference type="AlphaFoldDB" id="A0A165SNQ0"/>